<evidence type="ECO:0000313" key="3">
    <source>
        <dbReference type="Proteomes" id="UP000000763"/>
    </source>
</evidence>
<feature type="region of interest" description="Disordered" evidence="1">
    <location>
        <begin position="1"/>
        <end position="29"/>
    </location>
</feature>
<evidence type="ECO:0000256" key="1">
    <source>
        <dbReference type="SAM" id="MobiDB-lite"/>
    </source>
</evidence>
<reference evidence="3" key="1">
    <citation type="journal article" date="2005" name="Nature">
        <title>The map-based sequence of the rice genome.</title>
        <authorList>
            <consortium name="International rice genome sequencing project (IRGSP)"/>
            <person name="Matsumoto T."/>
            <person name="Wu J."/>
            <person name="Kanamori H."/>
            <person name="Katayose Y."/>
            <person name="Fujisawa M."/>
            <person name="Namiki N."/>
            <person name="Mizuno H."/>
            <person name="Yamamoto K."/>
            <person name="Antonio B.A."/>
            <person name="Baba T."/>
            <person name="Sakata K."/>
            <person name="Nagamura Y."/>
            <person name="Aoki H."/>
            <person name="Arikawa K."/>
            <person name="Arita K."/>
            <person name="Bito T."/>
            <person name="Chiden Y."/>
            <person name="Fujitsuka N."/>
            <person name="Fukunaka R."/>
            <person name="Hamada M."/>
            <person name="Harada C."/>
            <person name="Hayashi A."/>
            <person name="Hijishita S."/>
            <person name="Honda M."/>
            <person name="Hosokawa S."/>
            <person name="Ichikawa Y."/>
            <person name="Idonuma A."/>
            <person name="Iijima M."/>
            <person name="Ikeda M."/>
            <person name="Ikeno M."/>
            <person name="Ito K."/>
            <person name="Ito S."/>
            <person name="Ito T."/>
            <person name="Ito Y."/>
            <person name="Ito Y."/>
            <person name="Iwabuchi A."/>
            <person name="Kamiya K."/>
            <person name="Karasawa W."/>
            <person name="Kurita K."/>
            <person name="Katagiri S."/>
            <person name="Kikuta A."/>
            <person name="Kobayashi H."/>
            <person name="Kobayashi N."/>
            <person name="Machita K."/>
            <person name="Maehara T."/>
            <person name="Masukawa M."/>
            <person name="Mizubayashi T."/>
            <person name="Mukai Y."/>
            <person name="Nagasaki H."/>
            <person name="Nagata Y."/>
            <person name="Naito S."/>
            <person name="Nakashima M."/>
            <person name="Nakama Y."/>
            <person name="Nakamichi Y."/>
            <person name="Nakamura M."/>
            <person name="Meguro A."/>
            <person name="Negishi M."/>
            <person name="Ohta I."/>
            <person name="Ohta T."/>
            <person name="Okamoto M."/>
            <person name="Ono N."/>
            <person name="Saji S."/>
            <person name="Sakaguchi M."/>
            <person name="Sakai K."/>
            <person name="Shibata M."/>
            <person name="Shimokawa T."/>
            <person name="Song J."/>
            <person name="Takazaki Y."/>
            <person name="Terasawa K."/>
            <person name="Tsugane M."/>
            <person name="Tsuji K."/>
            <person name="Ueda S."/>
            <person name="Waki K."/>
            <person name="Yamagata H."/>
            <person name="Yamamoto M."/>
            <person name="Yamamoto S."/>
            <person name="Yamane H."/>
            <person name="Yoshiki S."/>
            <person name="Yoshihara R."/>
            <person name="Yukawa K."/>
            <person name="Zhong H."/>
            <person name="Yano M."/>
            <person name="Yuan Q."/>
            <person name="Ouyang S."/>
            <person name="Liu J."/>
            <person name="Jones K.M."/>
            <person name="Gansberger K."/>
            <person name="Moffat K."/>
            <person name="Hill J."/>
            <person name="Bera J."/>
            <person name="Fadrosh D."/>
            <person name="Jin S."/>
            <person name="Johri S."/>
            <person name="Kim M."/>
            <person name="Overton L."/>
            <person name="Reardon M."/>
            <person name="Tsitrin T."/>
            <person name="Vuong H."/>
            <person name="Weaver B."/>
            <person name="Ciecko A."/>
            <person name="Tallon L."/>
            <person name="Jackson J."/>
            <person name="Pai G."/>
            <person name="Aken S.V."/>
            <person name="Utterback T."/>
            <person name="Reidmuller S."/>
            <person name="Feldblyum T."/>
            <person name="Hsiao J."/>
            <person name="Zismann V."/>
            <person name="Iobst S."/>
            <person name="de Vazeille A.R."/>
            <person name="Buell C.R."/>
            <person name="Ying K."/>
            <person name="Li Y."/>
            <person name="Lu T."/>
            <person name="Huang Y."/>
            <person name="Zhao Q."/>
            <person name="Feng Q."/>
            <person name="Zhang L."/>
            <person name="Zhu J."/>
            <person name="Weng Q."/>
            <person name="Mu J."/>
            <person name="Lu Y."/>
            <person name="Fan D."/>
            <person name="Liu Y."/>
            <person name="Guan J."/>
            <person name="Zhang Y."/>
            <person name="Yu S."/>
            <person name="Liu X."/>
            <person name="Zhang Y."/>
            <person name="Hong G."/>
            <person name="Han B."/>
            <person name="Choisne N."/>
            <person name="Demange N."/>
            <person name="Orjeda G."/>
            <person name="Samain S."/>
            <person name="Cattolico L."/>
            <person name="Pelletier E."/>
            <person name="Couloux A."/>
            <person name="Segurens B."/>
            <person name="Wincker P."/>
            <person name="D'Hont A."/>
            <person name="Scarpelli C."/>
            <person name="Weissenbach J."/>
            <person name="Salanoubat M."/>
            <person name="Quetier F."/>
            <person name="Yu Y."/>
            <person name="Kim H.R."/>
            <person name="Rambo T."/>
            <person name="Currie J."/>
            <person name="Collura K."/>
            <person name="Luo M."/>
            <person name="Yang T."/>
            <person name="Ammiraju J.S.S."/>
            <person name="Engler F."/>
            <person name="Soderlund C."/>
            <person name="Wing R.A."/>
            <person name="Palmer L.E."/>
            <person name="de la Bastide M."/>
            <person name="Spiegel L."/>
            <person name="Nascimento L."/>
            <person name="Zutavern T."/>
            <person name="O'Shaughnessy A."/>
            <person name="Dike S."/>
            <person name="Dedhia N."/>
            <person name="Preston R."/>
            <person name="Balija V."/>
            <person name="McCombie W.R."/>
            <person name="Chow T."/>
            <person name="Chen H."/>
            <person name="Chung M."/>
            <person name="Chen C."/>
            <person name="Shaw J."/>
            <person name="Wu H."/>
            <person name="Hsiao K."/>
            <person name="Chao Y."/>
            <person name="Chu M."/>
            <person name="Cheng C."/>
            <person name="Hour A."/>
            <person name="Lee P."/>
            <person name="Lin S."/>
            <person name="Lin Y."/>
            <person name="Liou J."/>
            <person name="Liu S."/>
            <person name="Hsing Y."/>
            <person name="Raghuvanshi S."/>
            <person name="Mohanty A."/>
            <person name="Bharti A.K."/>
            <person name="Gaur A."/>
            <person name="Gupta V."/>
            <person name="Kumar D."/>
            <person name="Ravi V."/>
            <person name="Vij S."/>
            <person name="Kapur A."/>
            <person name="Khurana P."/>
            <person name="Khurana P."/>
            <person name="Khurana J.P."/>
            <person name="Tyagi A.K."/>
            <person name="Gaikwad K."/>
            <person name="Singh A."/>
            <person name="Dalal V."/>
            <person name="Srivastava S."/>
            <person name="Dixit A."/>
            <person name="Pal A.K."/>
            <person name="Ghazi I.A."/>
            <person name="Yadav M."/>
            <person name="Pandit A."/>
            <person name="Bhargava A."/>
            <person name="Sureshbabu K."/>
            <person name="Batra K."/>
            <person name="Sharma T.R."/>
            <person name="Mohapatra T."/>
            <person name="Singh N.K."/>
            <person name="Messing J."/>
            <person name="Nelson A.B."/>
            <person name="Fuks G."/>
            <person name="Kavchok S."/>
            <person name="Keizer G."/>
            <person name="Linton E."/>
            <person name="Llaca V."/>
            <person name="Song R."/>
            <person name="Tanyolac B."/>
            <person name="Young S."/>
            <person name="Ho-Il K."/>
            <person name="Hahn J.H."/>
            <person name="Sangsakoo G."/>
            <person name="Vanavichit A."/>
            <person name="de Mattos Luiz.A.T."/>
            <person name="Zimmer P.D."/>
            <person name="Malone G."/>
            <person name="Dellagostin O."/>
            <person name="de Oliveira A.C."/>
            <person name="Bevan M."/>
            <person name="Bancroft I."/>
            <person name="Minx P."/>
            <person name="Cordum H."/>
            <person name="Wilson R."/>
            <person name="Cheng Z."/>
            <person name="Jin W."/>
            <person name="Jiang J."/>
            <person name="Leong S.A."/>
            <person name="Iwama H."/>
            <person name="Gojobori T."/>
            <person name="Itoh T."/>
            <person name="Niimura Y."/>
            <person name="Fujii Y."/>
            <person name="Habara T."/>
            <person name="Sakai H."/>
            <person name="Sato Y."/>
            <person name="Wilson G."/>
            <person name="Kumar K."/>
            <person name="McCouch S."/>
            <person name="Juretic N."/>
            <person name="Hoen D."/>
            <person name="Wright S."/>
            <person name="Bruskiewich R."/>
            <person name="Bureau T."/>
            <person name="Miyao A."/>
            <person name="Hirochika H."/>
            <person name="Nishikawa T."/>
            <person name="Kadowaki K."/>
            <person name="Sugiura M."/>
            <person name="Burr B."/>
            <person name="Sasaki T."/>
        </authorList>
    </citation>
    <scope>NUCLEOTIDE SEQUENCE [LARGE SCALE GENOMIC DNA]</scope>
    <source>
        <strain evidence="3">cv. Nipponbare</strain>
    </source>
</reference>
<organism evidence="2 3">
    <name type="scientific">Oryza sativa subsp. japonica</name>
    <name type="common">Rice</name>
    <dbReference type="NCBI Taxonomy" id="39947"/>
    <lineage>
        <taxon>Eukaryota</taxon>
        <taxon>Viridiplantae</taxon>
        <taxon>Streptophyta</taxon>
        <taxon>Embryophyta</taxon>
        <taxon>Tracheophyta</taxon>
        <taxon>Spermatophyta</taxon>
        <taxon>Magnoliopsida</taxon>
        <taxon>Liliopsida</taxon>
        <taxon>Poales</taxon>
        <taxon>Poaceae</taxon>
        <taxon>BOP clade</taxon>
        <taxon>Oryzoideae</taxon>
        <taxon>Oryzeae</taxon>
        <taxon>Oryzinae</taxon>
        <taxon>Oryza</taxon>
        <taxon>Oryza sativa</taxon>
    </lineage>
</organism>
<sequence length="60" mass="6108">MEHPSAAAVDDDGDDRPAPIATSTTCGGLTRWSGHAVEEDLAQQGVGDLVAASASYLIPL</sequence>
<dbReference type="AlphaFoldDB" id="Q9FW95"/>
<dbReference type="Proteomes" id="UP000000763">
    <property type="component" value="Chromosome 10"/>
</dbReference>
<proteinExistence type="predicted"/>
<evidence type="ECO:0000313" key="2">
    <source>
        <dbReference type="EMBL" id="AAG13520.1"/>
    </source>
</evidence>
<reference evidence="3" key="2">
    <citation type="journal article" date="2008" name="Nucleic Acids Res.">
        <title>The rice annotation project database (RAP-DB): 2008 update.</title>
        <authorList>
            <consortium name="The rice annotation project (RAP)"/>
        </authorList>
    </citation>
    <scope>GENOME REANNOTATION</scope>
    <source>
        <strain evidence="3">cv. Nipponbare</strain>
    </source>
</reference>
<accession>Q9FW95</accession>
<gene>
    <name evidence="2" type="primary">OSJNBa0026L12.4</name>
</gene>
<name>Q9FW95_ORYSJ</name>
<protein>
    <submittedName>
        <fullName evidence="2">Uncharacterized protein</fullName>
    </submittedName>
</protein>
<dbReference type="EMBL" id="AC068924">
    <property type="protein sequence ID" value="AAG13520.1"/>
    <property type="molecule type" value="Genomic_DNA"/>
</dbReference>